<evidence type="ECO:0000313" key="1">
    <source>
        <dbReference type="EMBL" id="SVD79118.1"/>
    </source>
</evidence>
<gene>
    <name evidence="1" type="ORF">METZ01_LOCUS431972</name>
</gene>
<name>A0A382Y9E6_9ZZZZ</name>
<reference evidence="1" key="1">
    <citation type="submission" date="2018-05" db="EMBL/GenBank/DDBJ databases">
        <authorList>
            <person name="Lanie J.A."/>
            <person name="Ng W.-L."/>
            <person name="Kazmierczak K.M."/>
            <person name="Andrzejewski T.M."/>
            <person name="Davidsen T.M."/>
            <person name="Wayne K.J."/>
            <person name="Tettelin H."/>
            <person name="Glass J.I."/>
            <person name="Rusch D."/>
            <person name="Podicherti R."/>
            <person name="Tsui H.-C.T."/>
            <person name="Winkler M.E."/>
        </authorList>
    </citation>
    <scope>NUCLEOTIDE SEQUENCE</scope>
</reference>
<dbReference type="AlphaFoldDB" id="A0A382Y9E6"/>
<proteinExistence type="predicted"/>
<protein>
    <submittedName>
        <fullName evidence="1">Uncharacterized protein</fullName>
    </submittedName>
</protein>
<feature type="non-terminal residue" evidence="1">
    <location>
        <position position="42"/>
    </location>
</feature>
<dbReference type="EMBL" id="UINC01173491">
    <property type="protein sequence ID" value="SVD79118.1"/>
    <property type="molecule type" value="Genomic_DNA"/>
</dbReference>
<accession>A0A382Y9E6</accession>
<organism evidence="1">
    <name type="scientific">marine metagenome</name>
    <dbReference type="NCBI Taxonomy" id="408172"/>
    <lineage>
        <taxon>unclassified sequences</taxon>
        <taxon>metagenomes</taxon>
        <taxon>ecological metagenomes</taxon>
    </lineage>
</organism>
<sequence length="42" mass="4829">MMTPGFYKGSGIPHYSHEFWANQTEGFIQFSNHAHNQLSMIS</sequence>